<dbReference type="SMART" id="SM00320">
    <property type="entry name" value="WD40"/>
    <property type="match status" value="5"/>
</dbReference>
<dbReference type="STRING" id="77020.A0A0M8MRP6"/>
<proteinExistence type="inferred from homology"/>
<dbReference type="InterPro" id="IPR036322">
    <property type="entry name" value="WD40_repeat_dom_sf"/>
</dbReference>
<dbReference type="PROSITE" id="PS50082">
    <property type="entry name" value="WD_REPEATS_2"/>
    <property type="match status" value="2"/>
</dbReference>
<evidence type="ECO:0000256" key="1">
    <source>
        <dbReference type="ARBA" id="ARBA00006247"/>
    </source>
</evidence>
<keyword evidence="6" id="KW-0378">Hydrolase</keyword>
<dbReference type="PANTHER" id="PTHR43270:SF8">
    <property type="entry name" value="DI- AND TRIPEPTIDASE DUG2-RELATED"/>
    <property type="match status" value="1"/>
</dbReference>
<dbReference type="InterPro" id="IPR015943">
    <property type="entry name" value="WD40/YVTN_repeat-like_dom_sf"/>
</dbReference>
<sequence length="871" mass="95652">MAGGPTHDLEPLEPRAPVAEPALPPIYDAKDRLHHTIACASAAFSVAVDQARGRLFVGTQSGLIAVWDLETYQLYAHMLGHADSVLSLLLEGEYLFSASSDSTVRIWDAETLQPLALVYPANDNAGDIFSLAWDAPRTTLYFGCQDTSIQWLAVTRETLARSPTHVRNVRFHKFFDSRPRALSGMTMGLPNAVLAGEALVQRSAVRFMDPDGTPTPGMNMAVLGVDSDNVIMNAHHGYVYDLLLLPHGDTTLMASGSGDETVRLWRWEQDRLVFHQSLALAEPTGDAIMSLAAWKGTLLAGKQNGMIDVWDLESYTLIRSIHAHNDDVLCLLTMDQEEGQSFVSGSANGDVCHFDSYFRCRGRLAGHRDMVQGLAMYQGHTKHAYSWLTSAPVLVTVSSDEHVRMWHYNLPRIGQADEAGQKREEVAPASSSALLQRLGELVRFKSVSQGPAMPEIDENLEDCRQAAHYIKATLMELGASHVQLLSTGEGTNPLVLGTFRGREAKRRCVFYGHYDCVPAGDGWDSSPWELRGQDGYVYGRGVSDNKGPVLAVAYAASELLHKHELEVDVVMLIEGEQETGSKSFHACLEQNKDLIGPVDTILVCNSYWLGEQQPCLTVGLRGVVQVMIQISSRRSDQHSGVHGGAAREPMMDMIKLLASLTDDDNGRVAIPGFYDDVRPVSEQEMQWLTSAAEEAPGPTTADQLRALWCTPSFTVHQLTNSGGATHSSIISKAVKATLSIRFVPDQDLDTLAPLLQQTIETRFAALHSSNELDVQLLHRADWWLGTTEGPAWHALAEAVEAEWHQKPTLIREGGSIPGIAILEKVLQAPALHLPMGQASDHAHLPNERIRLLNLEKGQAVVRRFLRSLGHV</sequence>
<dbReference type="PROSITE" id="PS50294">
    <property type="entry name" value="WD_REPEATS_REGION"/>
    <property type="match status" value="1"/>
</dbReference>
<dbReference type="GO" id="GO:0008233">
    <property type="term" value="F:peptidase activity"/>
    <property type="evidence" value="ECO:0007669"/>
    <property type="project" value="UniProtKB-KW"/>
</dbReference>
<evidence type="ECO:0000259" key="8">
    <source>
        <dbReference type="Pfam" id="PF07687"/>
    </source>
</evidence>
<evidence type="ECO:0000256" key="5">
    <source>
        <dbReference type="ARBA" id="ARBA00022737"/>
    </source>
</evidence>
<dbReference type="InterPro" id="IPR017149">
    <property type="entry name" value="GSH_degradosome_Dug2"/>
</dbReference>
<name>A0A0M8MRP6_9BASI</name>
<evidence type="ECO:0000256" key="7">
    <source>
        <dbReference type="PROSITE-ProRule" id="PRU00221"/>
    </source>
</evidence>
<dbReference type="Gene3D" id="3.40.630.10">
    <property type="entry name" value="Zn peptidases"/>
    <property type="match status" value="1"/>
</dbReference>
<dbReference type="InterPro" id="IPR051458">
    <property type="entry name" value="Cyt/Met_Dipeptidase"/>
</dbReference>
<dbReference type="InterPro" id="IPR019775">
    <property type="entry name" value="WD40_repeat_CS"/>
</dbReference>
<dbReference type="Pfam" id="PF01546">
    <property type="entry name" value="Peptidase_M20"/>
    <property type="match status" value="1"/>
</dbReference>
<dbReference type="GO" id="GO:0046872">
    <property type="term" value="F:metal ion binding"/>
    <property type="evidence" value="ECO:0007669"/>
    <property type="project" value="UniProtKB-KW"/>
</dbReference>
<dbReference type="RefSeq" id="XP_017993059.1">
    <property type="nucleotide sequence ID" value="XM_018136937.1"/>
</dbReference>
<accession>A0A0M8MRP6</accession>
<dbReference type="InterPro" id="IPR011650">
    <property type="entry name" value="Peptidase_M20_dimer"/>
</dbReference>
<dbReference type="Pfam" id="PF07687">
    <property type="entry name" value="M20_dimer"/>
    <property type="match status" value="1"/>
</dbReference>
<gene>
    <name evidence="9" type="ORF">Malapachy_2448</name>
</gene>
<dbReference type="Pfam" id="PF00400">
    <property type="entry name" value="WD40"/>
    <property type="match status" value="2"/>
</dbReference>
<organism evidence="9 10">
    <name type="scientific">Malassezia pachydermatis</name>
    <dbReference type="NCBI Taxonomy" id="77020"/>
    <lineage>
        <taxon>Eukaryota</taxon>
        <taxon>Fungi</taxon>
        <taxon>Dikarya</taxon>
        <taxon>Basidiomycota</taxon>
        <taxon>Ustilaginomycotina</taxon>
        <taxon>Malasseziomycetes</taxon>
        <taxon>Malasseziales</taxon>
        <taxon>Malasseziaceae</taxon>
        <taxon>Malassezia</taxon>
    </lineage>
</organism>
<dbReference type="SUPFAM" id="SSF50978">
    <property type="entry name" value="WD40 repeat-like"/>
    <property type="match status" value="1"/>
</dbReference>
<evidence type="ECO:0000256" key="3">
    <source>
        <dbReference type="ARBA" id="ARBA00022670"/>
    </source>
</evidence>
<comment type="similarity">
    <text evidence="1">Belongs to the peptidase M20A family.</text>
</comment>
<dbReference type="Gene3D" id="3.30.70.360">
    <property type="match status" value="1"/>
</dbReference>
<evidence type="ECO:0000256" key="4">
    <source>
        <dbReference type="ARBA" id="ARBA00022723"/>
    </source>
</evidence>
<dbReference type="EMBL" id="LGAV01000002">
    <property type="protein sequence ID" value="KOS15427.1"/>
    <property type="molecule type" value="Genomic_DNA"/>
</dbReference>
<dbReference type="InterPro" id="IPR020472">
    <property type="entry name" value="WD40_PAC1"/>
</dbReference>
<dbReference type="InterPro" id="IPR001680">
    <property type="entry name" value="WD40_rpt"/>
</dbReference>
<dbReference type="AlphaFoldDB" id="A0A0M8MRP6"/>
<dbReference type="PRINTS" id="PR00320">
    <property type="entry name" value="GPROTEINBRPT"/>
</dbReference>
<keyword evidence="4" id="KW-0479">Metal-binding</keyword>
<reference evidence="9 10" key="1">
    <citation type="submission" date="2015-07" db="EMBL/GenBank/DDBJ databases">
        <title>Draft Genome Sequence of Malassezia furfur CBS1878 and Malassezia pachydermatis CBS1879.</title>
        <authorList>
            <person name="Triana S."/>
            <person name="Ohm R."/>
            <person name="Gonzalez A."/>
            <person name="DeCock H."/>
            <person name="Restrepo S."/>
            <person name="Celis A."/>
        </authorList>
    </citation>
    <scope>NUCLEOTIDE SEQUENCE [LARGE SCALE GENOMIC DNA]</scope>
    <source>
        <strain evidence="9 10">CBS 1879</strain>
    </source>
</reference>
<keyword evidence="3" id="KW-0645">Protease</keyword>
<dbReference type="GO" id="GO:0006751">
    <property type="term" value="P:glutathione catabolic process"/>
    <property type="evidence" value="ECO:0007669"/>
    <property type="project" value="InterPro"/>
</dbReference>
<dbReference type="OrthoDB" id="7832001at2759"/>
<dbReference type="GeneID" id="28728812"/>
<dbReference type="Gene3D" id="2.130.10.10">
    <property type="entry name" value="YVTN repeat-like/Quinoprotein amine dehydrogenase"/>
    <property type="match status" value="2"/>
</dbReference>
<evidence type="ECO:0000256" key="6">
    <source>
        <dbReference type="ARBA" id="ARBA00022801"/>
    </source>
</evidence>
<keyword evidence="10" id="KW-1185">Reference proteome</keyword>
<feature type="repeat" description="WD" evidence="7">
    <location>
        <begin position="232"/>
        <end position="275"/>
    </location>
</feature>
<dbReference type="VEuPathDB" id="FungiDB:Malapachy_2448"/>
<dbReference type="PROSITE" id="PS00678">
    <property type="entry name" value="WD_REPEATS_1"/>
    <property type="match status" value="1"/>
</dbReference>
<dbReference type="GO" id="GO:0006508">
    <property type="term" value="P:proteolysis"/>
    <property type="evidence" value="ECO:0007669"/>
    <property type="project" value="UniProtKB-KW"/>
</dbReference>
<feature type="repeat" description="WD" evidence="7">
    <location>
        <begin position="78"/>
        <end position="117"/>
    </location>
</feature>
<keyword evidence="2 7" id="KW-0853">WD repeat</keyword>
<comment type="caution">
    <text evidence="9">The sequence shown here is derived from an EMBL/GenBank/DDBJ whole genome shotgun (WGS) entry which is preliminary data.</text>
</comment>
<dbReference type="PANTHER" id="PTHR43270">
    <property type="entry name" value="BETA-ALA-HIS DIPEPTIDASE"/>
    <property type="match status" value="1"/>
</dbReference>
<evidence type="ECO:0000313" key="9">
    <source>
        <dbReference type="EMBL" id="KOS15427.1"/>
    </source>
</evidence>
<dbReference type="PIRSF" id="PIRSF037237">
    <property type="entry name" value="Peptidase_WD_repeats_DUG2"/>
    <property type="match status" value="1"/>
</dbReference>
<keyword evidence="5" id="KW-0677">Repeat</keyword>
<evidence type="ECO:0000313" key="10">
    <source>
        <dbReference type="Proteomes" id="UP000037751"/>
    </source>
</evidence>
<protein>
    <submittedName>
        <fullName evidence="9">Zn-dependent exopeptidase</fullName>
    </submittedName>
</protein>
<dbReference type="SUPFAM" id="SSF53187">
    <property type="entry name" value="Zn-dependent exopeptidases"/>
    <property type="match status" value="1"/>
</dbReference>
<evidence type="ECO:0000256" key="2">
    <source>
        <dbReference type="ARBA" id="ARBA00022574"/>
    </source>
</evidence>
<dbReference type="InterPro" id="IPR002933">
    <property type="entry name" value="Peptidase_M20"/>
</dbReference>
<feature type="domain" description="Peptidase M20 dimerisation" evidence="8">
    <location>
        <begin position="619"/>
        <end position="762"/>
    </location>
</feature>
<dbReference type="Proteomes" id="UP000037751">
    <property type="component" value="Unassembled WGS sequence"/>
</dbReference>